<reference evidence="1" key="2">
    <citation type="journal article" date="2015" name="Fish Shellfish Immunol.">
        <title>Early steps in the European eel (Anguilla anguilla)-Vibrio vulnificus interaction in the gills: Role of the RtxA13 toxin.</title>
        <authorList>
            <person name="Callol A."/>
            <person name="Pajuelo D."/>
            <person name="Ebbesson L."/>
            <person name="Teles M."/>
            <person name="MacKenzie S."/>
            <person name="Amaro C."/>
        </authorList>
    </citation>
    <scope>NUCLEOTIDE SEQUENCE</scope>
</reference>
<proteinExistence type="predicted"/>
<sequence length="16" mass="1935">MCCNVVHYKHSYLLPQ</sequence>
<dbReference type="AlphaFoldDB" id="A0A0E9SDP9"/>
<dbReference type="EMBL" id="GBXM01066949">
    <property type="protein sequence ID" value="JAH41628.1"/>
    <property type="molecule type" value="Transcribed_RNA"/>
</dbReference>
<name>A0A0E9SDP9_ANGAN</name>
<evidence type="ECO:0000313" key="1">
    <source>
        <dbReference type="EMBL" id="JAH39504.1"/>
    </source>
</evidence>
<protein>
    <submittedName>
        <fullName evidence="1">Uncharacterized protein</fullName>
    </submittedName>
</protein>
<accession>A0A0E9SDP9</accession>
<organism evidence="1">
    <name type="scientific">Anguilla anguilla</name>
    <name type="common">European freshwater eel</name>
    <name type="synonym">Muraena anguilla</name>
    <dbReference type="NCBI Taxonomy" id="7936"/>
    <lineage>
        <taxon>Eukaryota</taxon>
        <taxon>Metazoa</taxon>
        <taxon>Chordata</taxon>
        <taxon>Craniata</taxon>
        <taxon>Vertebrata</taxon>
        <taxon>Euteleostomi</taxon>
        <taxon>Actinopterygii</taxon>
        <taxon>Neopterygii</taxon>
        <taxon>Teleostei</taxon>
        <taxon>Anguilliformes</taxon>
        <taxon>Anguillidae</taxon>
        <taxon>Anguilla</taxon>
    </lineage>
</organism>
<reference evidence="1" key="1">
    <citation type="submission" date="2014-11" db="EMBL/GenBank/DDBJ databases">
        <authorList>
            <person name="Amaro Gonzalez C."/>
        </authorList>
    </citation>
    <scope>NUCLEOTIDE SEQUENCE</scope>
</reference>
<dbReference type="EMBL" id="GBXM01069073">
    <property type="protein sequence ID" value="JAH39504.1"/>
    <property type="molecule type" value="Transcribed_RNA"/>
</dbReference>